<evidence type="ECO:0000256" key="1">
    <source>
        <dbReference type="SAM" id="MobiDB-lite"/>
    </source>
</evidence>
<feature type="non-terminal residue" evidence="2">
    <location>
        <position position="107"/>
    </location>
</feature>
<proteinExistence type="predicted"/>
<organism evidence="2">
    <name type="scientific">Arion vulgaris</name>
    <dbReference type="NCBI Taxonomy" id="1028688"/>
    <lineage>
        <taxon>Eukaryota</taxon>
        <taxon>Metazoa</taxon>
        <taxon>Spiralia</taxon>
        <taxon>Lophotrochozoa</taxon>
        <taxon>Mollusca</taxon>
        <taxon>Gastropoda</taxon>
        <taxon>Heterobranchia</taxon>
        <taxon>Euthyneura</taxon>
        <taxon>Panpulmonata</taxon>
        <taxon>Eupulmonata</taxon>
        <taxon>Stylommatophora</taxon>
        <taxon>Helicina</taxon>
        <taxon>Arionoidea</taxon>
        <taxon>Arionidae</taxon>
        <taxon>Arion</taxon>
    </lineage>
</organism>
<feature type="non-terminal residue" evidence="2">
    <location>
        <position position="1"/>
    </location>
</feature>
<dbReference type="EMBL" id="HACG01004237">
    <property type="protein sequence ID" value="CEK51102.1"/>
    <property type="molecule type" value="Transcribed_RNA"/>
</dbReference>
<sequence>FRSISKHNESAPSSPSLPRPKLRKGAKSKSKNDVLPTAQNEPIKPKPGRRKKKEQEPVQKNVITDFFPVRRSGRITKSEIEKDKHHQLEQQILSKCEHGLQVCTVYL</sequence>
<dbReference type="AlphaFoldDB" id="A0A0B6Y474"/>
<feature type="region of interest" description="Disordered" evidence="1">
    <location>
        <begin position="1"/>
        <end position="62"/>
    </location>
</feature>
<evidence type="ECO:0000313" key="2">
    <source>
        <dbReference type="EMBL" id="CEK51102.1"/>
    </source>
</evidence>
<protein>
    <submittedName>
        <fullName evidence="2">Uncharacterized protein</fullName>
    </submittedName>
</protein>
<name>A0A0B6Y474_9EUPU</name>
<reference evidence="2" key="1">
    <citation type="submission" date="2014-12" db="EMBL/GenBank/DDBJ databases">
        <title>Insight into the proteome of Arion vulgaris.</title>
        <authorList>
            <person name="Aradska J."/>
            <person name="Bulat T."/>
            <person name="Smidak R."/>
            <person name="Sarate P."/>
            <person name="Gangsoo J."/>
            <person name="Sialana F."/>
            <person name="Bilban M."/>
            <person name="Lubec G."/>
        </authorList>
    </citation>
    <scope>NUCLEOTIDE SEQUENCE</scope>
    <source>
        <tissue evidence="2">Skin</tissue>
    </source>
</reference>
<feature type="compositionally biased region" description="Basic residues" evidence="1">
    <location>
        <begin position="20"/>
        <end position="29"/>
    </location>
</feature>
<gene>
    <name evidence="2" type="primary">ORF12499</name>
</gene>
<accession>A0A0B6Y474</accession>